<reference evidence="1 2" key="1">
    <citation type="submission" date="2016-06" db="EMBL/GenBank/DDBJ databases">
        <authorList>
            <person name="Kjaerup R.B."/>
            <person name="Dalgaard T.S."/>
            <person name="Juul-Madsen H.R."/>
        </authorList>
    </citation>
    <scope>NUCLEOTIDE SEQUENCE [LARGE SCALE GENOMIC DNA]</scope>
    <source>
        <strain evidence="1 2">DSM 44871</strain>
    </source>
</reference>
<dbReference type="EMBL" id="FMCR01000004">
    <property type="protein sequence ID" value="SCF18201.1"/>
    <property type="molecule type" value="Genomic_DNA"/>
</dbReference>
<name>A0A1C4YCY0_9ACTN</name>
<dbReference type="InterPro" id="IPR045944">
    <property type="entry name" value="DUF6364"/>
</dbReference>
<proteinExistence type="predicted"/>
<organism evidence="1 2">
    <name type="scientific">Micromonospora saelicesensis</name>
    <dbReference type="NCBI Taxonomy" id="285676"/>
    <lineage>
        <taxon>Bacteria</taxon>
        <taxon>Bacillati</taxon>
        <taxon>Actinomycetota</taxon>
        <taxon>Actinomycetes</taxon>
        <taxon>Micromonosporales</taxon>
        <taxon>Micromonosporaceae</taxon>
        <taxon>Micromonospora</taxon>
    </lineage>
</organism>
<dbReference type="Pfam" id="PF19891">
    <property type="entry name" value="DUF6364"/>
    <property type="match status" value="1"/>
</dbReference>
<protein>
    <submittedName>
        <fullName evidence="1">Uncharacterized protein</fullName>
    </submittedName>
</protein>
<gene>
    <name evidence="1" type="ORF">GA0070561_4023</name>
</gene>
<evidence type="ECO:0000313" key="2">
    <source>
        <dbReference type="Proteomes" id="UP000198864"/>
    </source>
</evidence>
<dbReference type="Proteomes" id="UP000198864">
    <property type="component" value="Unassembled WGS sequence"/>
</dbReference>
<dbReference type="STRING" id="285676.GA0070561_4023"/>
<sequence>MVTPVGNLLGMTAKVTLSFTDETIEEARRFAKREGLSLSAWMDQAAREKALREVFTAHAAAVGRASLDLESAALADAREVGMVNDLFSGGRPRAA</sequence>
<accession>A0A1C4YCY0</accession>
<dbReference type="AlphaFoldDB" id="A0A1C4YCY0"/>
<evidence type="ECO:0000313" key="1">
    <source>
        <dbReference type="EMBL" id="SCF18201.1"/>
    </source>
</evidence>